<proteinExistence type="predicted"/>
<gene>
    <name evidence="1" type="ORF">FYJ39_06220</name>
</gene>
<dbReference type="AlphaFoldDB" id="A0A7X2TBQ4"/>
<name>A0A7X2TBQ4_9CLOT</name>
<dbReference type="RefSeq" id="WP_154471658.1">
    <property type="nucleotide sequence ID" value="NZ_VUMD01000004.1"/>
</dbReference>
<reference evidence="1 2" key="1">
    <citation type="submission" date="2019-08" db="EMBL/GenBank/DDBJ databases">
        <title>In-depth cultivation of the pig gut microbiome towards novel bacterial diversity and tailored functional studies.</title>
        <authorList>
            <person name="Wylensek D."/>
            <person name="Hitch T.C.A."/>
            <person name="Clavel T."/>
        </authorList>
    </citation>
    <scope>NUCLEOTIDE SEQUENCE [LARGE SCALE GENOMIC DNA]</scope>
    <source>
        <strain evidence="1 2">WCA-389-WT-23D1</strain>
    </source>
</reference>
<dbReference type="EMBL" id="VUMD01000004">
    <property type="protein sequence ID" value="MSS36174.1"/>
    <property type="molecule type" value="Genomic_DNA"/>
</dbReference>
<evidence type="ECO:0000313" key="2">
    <source>
        <dbReference type="Proteomes" id="UP000429958"/>
    </source>
</evidence>
<keyword evidence="2" id="KW-1185">Reference proteome</keyword>
<comment type="caution">
    <text evidence="1">The sequence shown here is derived from an EMBL/GenBank/DDBJ whole genome shotgun (WGS) entry which is preliminary data.</text>
</comment>
<dbReference type="InterPro" id="IPR026989">
    <property type="entry name" value="TnpV"/>
</dbReference>
<dbReference type="Proteomes" id="UP000429958">
    <property type="component" value="Unassembled WGS sequence"/>
</dbReference>
<dbReference type="Pfam" id="PF14198">
    <property type="entry name" value="TnpV"/>
    <property type="match status" value="1"/>
</dbReference>
<organism evidence="1 2">
    <name type="scientific">Clostridium porci</name>
    <dbReference type="NCBI Taxonomy" id="2605778"/>
    <lineage>
        <taxon>Bacteria</taxon>
        <taxon>Bacillati</taxon>
        <taxon>Bacillota</taxon>
        <taxon>Clostridia</taxon>
        <taxon>Eubacteriales</taxon>
        <taxon>Clostridiaceae</taxon>
        <taxon>Clostridium</taxon>
    </lineage>
</organism>
<sequence length="125" mass="14577">MREQNNTDILQYSEPAFAAGDYLISVIKLQPVEEKPLGKYGRMRREFLREQNPMLFDDLVLTEQLFPHLYEVQEIAENRVEVTMAGLFEKNPAPDKERDAMAWVGHMNMLKAMAEEVVVREVIYT</sequence>
<evidence type="ECO:0000313" key="1">
    <source>
        <dbReference type="EMBL" id="MSS36174.1"/>
    </source>
</evidence>
<protein>
    <submittedName>
        <fullName evidence="1">TnpV protein</fullName>
    </submittedName>
</protein>
<accession>A0A7X2TBQ4</accession>